<organism evidence="1 2">
    <name type="scientific">Lojkania enalia</name>
    <dbReference type="NCBI Taxonomy" id="147567"/>
    <lineage>
        <taxon>Eukaryota</taxon>
        <taxon>Fungi</taxon>
        <taxon>Dikarya</taxon>
        <taxon>Ascomycota</taxon>
        <taxon>Pezizomycotina</taxon>
        <taxon>Dothideomycetes</taxon>
        <taxon>Pleosporomycetidae</taxon>
        <taxon>Pleosporales</taxon>
        <taxon>Pleosporales incertae sedis</taxon>
        <taxon>Lojkania</taxon>
    </lineage>
</organism>
<name>A0A9P4N3N5_9PLEO</name>
<evidence type="ECO:0000313" key="1">
    <source>
        <dbReference type="EMBL" id="KAF2263758.1"/>
    </source>
</evidence>
<evidence type="ECO:0000313" key="2">
    <source>
        <dbReference type="Proteomes" id="UP000800093"/>
    </source>
</evidence>
<accession>A0A9P4N3N5</accession>
<dbReference type="EMBL" id="ML986622">
    <property type="protein sequence ID" value="KAF2263758.1"/>
    <property type="molecule type" value="Genomic_DNA"/>
</dbReference>
<dbReference type="OrthoDB" id="5043642at2759"/>
<gene>
    <name evidence="1" type="ORF">CC78DRAFT_266630</name>
</gene>
<keyword evidence="2" id="KW-1185">Reference proteome</keyword>
<sequence length="374" mass="42714">MIKLDLNRLAHSWVFLLLGLAFYVFRKIRQGEISKTPLTNTSKKKGATYSEELYYRIETLKDFDLEKTEPIKIRPFKSKYHLTMSIENTTMSDLVAMDNTYRERITLRKKLLNEQPQDVLACNPKAEPASLEFYEWMITTYLPQRFPTLFTLSSTGLKNQITSSTLPLTPSSASEALSLIGENVDDDFLFLLPSHKPEHEGKYVLEAFITCFPSGFSTPAKLNLKLADIHGPVPGYAQKLEMSMDRFFASLPVGKIVKRHNWSITTHRRLFTFDGNHLTEDEIANGAGKEEVDVEQCVLRCERQTLHRLPRSGALVFAFKTYQYGLKEVRDEGLGEPLCEAIDGLGRGNVPGMMVYKRGVQWGERVKRFLRGED</sequence>
<protein>
    <submittedName>
        <fullName evidence="1">Uncharacterized protein</fullName>
    </submittedName>
</protein>
<dbReference type="Proteomes" id="UP000800093">
    <property type="component" value="Unassembled WGS sequence"/>
</dbReference>
<proteinExistence type="predicted"/>
<dbReference type="Pfam" id="PF11927">
    <property type="entry name" value="HODM_asu-like"/>
    <property type="match status" value="1"/>
</dbReference>
<dbReference type="InterPro" id="IPR021848">
    <property type="entry name" value="HODM_asu-like"/>
</dbReference>
<comment type="caution">
    <text evidence="1">The sequence shown here is derived from an EMBL/GenBank/DDBJ whole genome shotgun (WGS) entry which is preliminary data.</text>
</comment>
<reference evidence="2" key="1">
    <citation type="journal article" date="2020" name="Stud. Mycol.">
        <title>101 Dothideomycetes genomes: A test case for predicting lifestyles and emergence of pathogens.</title>
        <authorList>
            <person name="Haridas S."/>
            <person name="Albert R."/>
            <person name="Binder M."/>
            <person name="Bloem J."/>
            <person name="LaButti K."/>
            <person name="Salamov A."/>
            <person name="Andreopoulos B."/>
            <person name="Baker S."/>
            <person name="Barry K."/>
            <person name="Bills G."/>
            <person name="Bluhm B."/>
            <person name="Cannon C."/>
            <person name="Castanera R."/>
            <person name="Culley D."/>
            <person name="Daum C."/>
            <person name="Ezra D."/>
            <person name="Gonzalez J."/>
            <person name="Henrissat B."/>
            <person name="Kuo A."/>
            <person name="Liang C."/>
            <person name="Lipzen A."/>
            <person name="Lutzoni F."/>
            <person name="Magnuson J."/>
            <person name="Mondo S."/>
            <person name="Nolan M."/>
            <person name="Ohm R."/>
            <person name="Pangilinan J."/>
            <person name="Park H.-J."/>
            <person name="Ramirez L."/>
            <person name="Alfaro M."/>
            <person name="Sun H."/>
            <person name="Tritt A."/>
            <person name="Yoshinaga Y."/>
            <person name="Zwiers L.-H."/>
            <person name="Turgeon B."/>
            <person name="Goodwin S."/>
            <person name="Spatafora J."/>
            <person name="Crous P."/>
            <person name="Grigoriev I."/>
        </authorList>
    </citation>
    <scope>NUCLEOTIDE SEQUENCE [LARGE SCALE GENOMIC DNA]</scope>
    <source>
        <strain evidence="2">CBS 304.66</strain>
    </source>
</reference>
<dbReference type="AlphaFoldDB" id="A0A9P4N3N5"/>